<proteinExistence type="inferred from homology"/>
<dbReference type="RefSeq" id="XP_069207638.1">
    <property type="nucleotide sequence ID" value="XM_069355567.1"/>
</dbReference>
<accession>A0ABR3PYX1</accession>
<gene>
    <name evidence="3" type="primary">POP5</name>
    <name evidence="3" type="ORF">Q8F55_007127</name>
</gene>
<keyword evidence="4" id="KW-1185">Reference proteome</keyword>
<dbReference type="InterPro" id="IPR038085">
    <property type="entry name" value="Rnp2-like_sf"/>
</dbReference>
<dbReference type="GeneID" id="95988170"/>
<dbReference type="InterPro" id="IPR002759">
    <property type="entry name" value="Pop5/Rpp14/Rnp2-like"/>
</dbReference>
<dbReference type="EC" id="3.1.26.5" evidence="3"/>
<organism evidence="3 4">
    <name type="scientific">Vanrija albida</name>
    <dbReference type="NCBI Taxonomy" id="181172"/>
    <lineage>
        <taxon>Eukaryota</taxon>
        <taxon>Fungi</taxon>
        <taxon>Dikarya</taxon>
        <taxon>Basidiomycota</taxon>
        <taxon>Agaricomycotina</taxon>
        <taxon>Tremellomycetes</taxon>
        <taxon>Trichosporonales</taxon>
        <taxon>Trichosporonaceae</taxon>
        <taxon>Vanrija</taxon>
    </lineage>
</organism>
<name>A0ABR3PYX1_9TREE</name>
<dbReference type="Proteomes" id="UP001565368">
    <property type="component" value="Unassembled WGS sequence"/>
</dbReference>
<dbReference type="EMBL" id="JBBXJM010000005">
    <property type="protein sequence ID" value="KAL1407694.1"/>
    <property type="molecule type" value="Genomic_DNA"/>
</dbReference>
<evidence type="ECO:0000313" key="4">
    <source>
        <dbReference type="Proteomes" id="UP001565368"/>
    </source>
</evidence>
<keyword evidence="2" id="KW-0819">tRNA processing</keyword>
<dbReference type="Pfam" id="PF01900">
    <property type="entry name" value="RNase_P_Rpp14"/>
    <property type="match status" value="1"/>
</dbReference>
<dbReference type="SUPFAM" id="SSF160350">
    <property type="entry name" value="Rnp2-like"/>
    <property type="match status" value="1"/>
</dbReference>
<comment type="caution">
    <text evidence="3">The sequence shown here is derived from an EMBL/GenBank/DDBJ whole genome shotgun (WGS) entry which is preliminary data.</text>
</comment>
<evidence type="ECO:0000256" key="1">
    <source>
        <dbReference type="ARBA" id="ARBA00010800"/>
    </source>
</evidence>
<dbReference type="PANTHER" id="PTHR15441">
    <property type="entry name" value="RIBONUCLEASE P PROTEIN SUBUNIT P14"/>
    <property type="match status" value="1"/>
</dbReference>
<reference evidence="3 4" key="1">
    <citation type="submission" date="2023-08" db="EMBL/GenBank/DDBJ databases">
        <title>Annotated Genome Sequence of Vanrija albida AlHP1.</title>
        <authorList>
            <person name="Herzog R."/>
        </authorList>
    </citation>
    <scope>NUCLEOTIDE SEQUENCE [LARGE SCALE GENOMIC DNA]</scope>
    <source>
        <strain evidence="3 4">AlHP1</strain>
    </source>
</reference>
<keyword evidence="3" id="KW-0378">Hydrolase</keyword>
<dbReference type="PANTHER" id="PTHR15441:SF2">
    <property type="entry name" value="RIBONUCLEASE P_MRP PROTEIN SUBUNIT POP5"/>
    <property type="match status" value="1"/>
</dbReference>
<dbReference type="GO" id="GO:0004526">
    <property type="term" value="F:ribonuclease P activity"/>
    <property type="evidence" value="ECO:0007669"/>
    <property type="project" value="UniProtKB-EC"/>
</dbReference>
<sequence length="208" mass="22213">MVRFKYRNLLCEFLDGSGGALAPFPPAAATLDLDEEDAMNGDAGAPNDPEDELLPVPAVPFVLPLPEGVGKPLLGEDAASAIFRAIKGSVQAVFGDEGWGRVASSLRVIYSSPYTTLTIVRVARPHYRLLWAAITMLTSVGGTPVIPRVVAVSGTVKKLQSAAIAHHRRVIAAAVAALLAQGDKGQGERERLQSKWDHERQAIARLED</sequence>
<protein>
    <submittedName>
        <fullName evidence="3">RNA-binding protein pop5</fullName>
        <ecNumber evidence="3">3.1.26.5</ecNumber>
    </submittedName>
</protein>
<evidence type="ECO:0000256" key="2">
    <source>
        <dbReference type="ARBA" id="ARBA00022694"/>
    </source>
</evidence>
<dbReference type="Gene3D" id="3.30.70.3250">
    <property type="entry name" value="Ribonuclease P, Pop5 subunit"/>
    <property type="match status" value="1"/>
</dbReference>
<evidence type="ECO:0000313" key="3">
    <source>
        <dbReference type="EMBL" id="KAL1407694.1"/>
    </source>
</evidence>
<comment type="similarity">
    <text evidence="1">Belongs to the eukaryotic/archaeal RNase P protein component 2 family.</text>
</comment>